<evidence type="ECO:0000313" key="3">
    <source>
        <dbReference type="Proteomes" id="UP000051530"/>
    </source>
</evidence>
<sequence length="100" mass="11831">MPIVLLLDVLGYIFFLPNLDSSIYTITSSPPIISKLLKEIFLHSFLFFLKNQLNFDIYSSFVLRVLLEAYIQKNPLIRKMNKSKFFLKIYPKLYFCTNLL</sequence>
<feature type="signal peptide" evidence="1">
    <location>
        <begin position="1"/>
        <end position="21"/>
    </location>
</feature>
<organism evidence="2 3">
    <name type="scientific">Pseudoloma neurophilia</name>
    <dbReference type="NCBI Taxonomy" id="146866"/>
    <lineage>
        <taxon>Eukaryota</taxon>
        <taxon>Fungi</taxon>
        <taxon>Fungi incertae sedis</taxon>
        <taxon>Microsporidia</taxon>
        <taxon>Pseudoloma</taxon>
    </lineage>
</organism>
<dbReference type="Proteomes" id="UP000051530">
    <property type="component" value="Unassembled WGS sequence"/>
</dbReference>
<protein>
    <submittedName>
        <fullName evidence="2">Uncharacterized protein</fullName>
    </submittedName>
</protein>
<proteinExistence type="predicted"/>
<gene>
    <name evidence="2" type="ORF">M153_672000103</name>
</gene>
<dbReference type="EMBL" id="LGUB01000254">
    <property type="protein sequence ID" value="KRH93672.1"/>
    <property type="molecule type" value="Genomic_DNA"/>
</dbReference>
<name>A0A0R0LWW3_9MICR</name>
<comment type="caution">
    <text evidence="2">The sequence shown here is derived from an EMBL/GenBank/DDBJ whole genome shotgun (WGS) entry which is preliminary data.</text>
</comment>
<dbReference type="VEuPathDB" id="MicrosporidiaDB:M153_672000103"/>
<reference evidence="2 3" key="1">
    <citation type="submission" date="2015-07" db="EMBL/GenBank/DDBJ databases">
        <title>The genome of Pseudoloma neurophilia, a relevant intracellular parasite of the zebrafish.</title>
        <authorList>
            <person name="Ndikumana S."/>
            <person name="Pelin A."/>
            <person name="Sanders J."/>
            <person name="Corradi N."/>
        </authorList>
    </citation>
    <scope>NUCLEOTIDE SEQUENCE [LARGE SCALE GENOMIC DNA]</scope>
    <source>
        <strain evidence="2 3">MK1</strain>
    </source>
</reference>
<dbReference type="AlphaFoldDB" id="A0A0R0LWW3"/>
<evidence type="ECO:0000256" key="1">
    <source>
        <dbReference type="SAM" id="SignalP"/>
    </source>
</evidence>
<keyword evidence="3" id="KW-1185">Reference proteome</keyword>
<evidence type="ECO:0000313" key="2">
    <source>
        <dbReference type="EMBL" id="KRH93672.1"/>
    </source>
</evidence>
<accession>A0A0R0LWW3</accession>
<feature type="chain" id="PRO_5006398979" evidence="1">
    <location>
        <begin position="22"/>
        <end position="100"/>
    </location>
</feature>
<keyword evidence="1" id="KW-0732">Signal</keyword>